<reference evidence="6" key="1">
    <citation type="submission" date="2020-05" db="UniProtKB">
        <authorList>
            <consortium name="EnsemblMetazoa"/>
        </authorList>
    </citation>
    <scope>IDENTIFICATION</scope>
    <source>
        <strain evidence="6">SANGQUA</strain>
    </source>
</reference>
<dbReference type="STRING" id="34691.A0A182XDX4"/>
<comment type="subcellular location">
    <subcellularLocation>
        <location evidence="1">Nucleus</location>
    </subcellularLocation>
</comment>
<protein>
    <submittedName>
        <fullName evidence="6">Uncharacterized protein</fullName>
    </submittedName>
</protein>
<dbReference type="GO" id="GO:0031080">
    <property type="term" value="C:nuclear pore outer ring"/>
    <property type="evidence" value="ECO:0007669"/>
    <property type="project" value="TreeGrafter"/>
</dbReference>
<dbReference type="AlphaFoldDB" id="A0A182XDX4"/>
<dbReference type="SUPFAM" id="SSF50978">
    <property type="entry name" value="WD40 repeat-like"/>
    <property type="match status" value="1"/>
</dbReference>
<dbReference type="Proteomes" id="UP000076407">
    <property type="component" value="Unassembled WGS sequence"/>
</dbReference>
<name>A0A182XDX4_ANOQN</name>
<keyword evidence="4" id="KW-0539">Nucleus</keyword>
<evidence type="ECO:0000256" key="3">
    <source>
        <dbReference type="ARBA" id="ARBA00022737"/>
    </source>
</evidence>
<feature type="compositionally biased region" description="Low complexity" evidence="5">
    <location>
        <begin position="535"/>
        <end position="551"/>
    </location>
</feature>
<sequence length="645" mass="71084">MNTADDGRDEIVSFLLVDKLSRVRWLPNQTEDEHFFVTGSWGERVNTVRLWNLVHDRLTDEDDTGVPLVPQPTAKFGVTGDIVGLEFLDDKHLAAVTSEGTLSVLDLNRESRLSYDFTHTYNLHDLHTNGGVRSACTGVSAFNQYLVTGGEDGTVNMVAGDAGKVIRTIRDPDGGAVQCVSFIYPDLVIVGQQYGVIDCYDTRDESSKPVFSVETCVEEDRELNKPTCINHFPKNKQVVAIGLESGTIILWDIRKPYGASALCDAHTTPVTDIQFAKEEQDLMVSADMAGLVTQWTLNSTSSLVEYFIQCRRPRLKEFKPINAIDMNVRHMICGGDAEMLYLLDMVDSASFVIARMLCWYSRRLIAFSRCTSCSSTSISVPLLLLLLLLMPPTATGAGPSSDRSRSERFWAGSRKTARSRSCRVQTTFWNGGYGTGRSRVCSNMARGVTRKNALVTGARCGITRSCWRVRTCHTITDSSSLPDSSVSLSSDTDRQVTAFRCPRNTHRSSTSCCRWTSRDRGTDCRLHAYTSPFRSPTNSSDSSAFSATADRATGKRTLSRSRPVPSSYSLADRSSETAASSAFRPPFPTSTSDTGSVKSASSYSIRPASFCWTVRAKLHTTTRQSWPALTKCDPSSVNRSTVTLP</sequence>
<keyword evidence="3" id="KW-0677">Repeat</keyword>
<keyword evidence="7" id="KW-1185">Reference proteome</keyword>
<evidence type="ECO:0000256" key="4">
    <source>
        <dbReference type="ARBA" id="ARBA00023242"/>
    </source>
</evidence>
<evidence type="ECO:0000313" key="6">
    <source>
        <dbReference type="EnsemblMetazoa" id="AQUA008027-PA"/>
    </source>
</evidence>
<dbReference type="Gene3D" id="2.130.10.10">
    <property type="entry name" value="YVTN repeat-like/Quinoprotein amine dehydrogenase"/>
    <property type="match status" value="1"/>
</dbReference>
<dbReference type="InterPro" id="IPR015943">
    <property type="entry name" value="WD40/YVTN_repeat-like_dom_sf"/>
</dbReference>
<feature type="compositionally biased region" description="Polar residues" evidence="5">
    <location>
        <begin position="589"/>
        <end position="600"/>
    </location>
</feature>
<evidence type="ECO:0000256" key="1">
    <source>
        <dbReference type="ARBA" id="ARBA00004123"/>
    </source>
</evidence>
<feature type="region of interest" description="Disordered" evidence="5">
    <location>
        <begin position="533"/>
        <end position="600"/>
    </location>
</feature>
<dbReference type="VEuPathDB" id="VectorBase:AQUA008027"/>
<dbReference type="InterPro" id="IPR036322">
    <property type="entry name" value="WD40_repeat_dom_sf"/>
</dbReference>
<dbReference type="InterPro" id="IPR001680">
    <property type="entry name" value="WD40_rpt"/>
</dbReference>
<evidence type="ECO:0000313" key="7">
    <source>
        <dbReference type="Proteomes" id="UP000076407"/>
    </source>
</evidence>
<evidence type="ECO:0000256" key="5">
    <source>
        <dbReference type="SAM" id="MobiDB-lite"/>
    </source>
</evidence>
<dbReference type="SMART" id="SM00320">
    <property type="entry name" value="WD40"/>
    <property type="match status" value="5"/>
</dbReference>
<proteinExistence type="predicted"/>
<organism evidence="6 7">
    <name type="scientific">Anopheles quadriannulatus</name>
    <name type="common">Mosquito</name>
    <dbReference type="NCBI Taxonomy" id="34691"/>
    <lineage>
        <taxon>Eukaryota</taxon>
        <taxon>Metazoa</taxon>
        <taxon>Ecdysozoa</taxon>
        <taxon>Arthropoda</taxon>
        <taxon>Hexapoda</taxon>
        <taxon>Insecta</taxon>
        <taxon>Pterygota</taxon>
        <taxon>Neoptera</taxon>
        <taxon>Endopterygota</taxon>
        <taxon>Diptera</taxon>
        <taxon>Nematocera</taxon>
        <taxon>Culicoidea</taxon>
        <taxon>Culicidae</taxon>
        <taxon>Anophelinae</taxon>
        <taxon>Anopheles</taxon>
    </lineage>
</organism>
<dbReference type="EnsemblMetazoa" id="AQUA008027-RA">
    <property type="protein sequence ID" value="AQUA008027-PA"/>
    <property type="gene ID" value="AQUA008027"/>
</dbReference>
<evidence type="ECO:0000256" key="2">
    <source>
        <dbReference type="ARBA" id="ARBA00022574"/>
    </source>
</evidence>
<dbReference type="PANTHER" id="PTHR22652">
    <property type="entry name" value="NUCLEOPORIN NUP43"/>
    <property type="match status" value="1"/>
</dbReference>
<accession>A0A182XDX4</accession>
<keyword evidence="2" id="KW-0853">WD repeat</keyword>
<dbReference type="PANTHER" id="PTHR22652:SF0">
    <property type="entry name" value="NUCLEOPORIN NUP43"/>
    <property type="match status" value="1"/>
</dbReference>